<dbReference type="AlphaFoldDB" id="A0A8H3YJZ7"/>
<dbReference type="EMBL" id="WNWS01000887">
    <property type="protein sequence ID" value="KAE9963204.1"/>
    <property type="molecule type" value="Genomic_DNA"/>
</dbReference>
<accession>A0A8H3YJZ7</accession>
<protein>
    <submittedName>
        <fullName evidence="2">Uncharacterized protein</fullName>
    </submittedName>
</protein>
<name>A0A8H3YJZ7_VENIN</name>
<organism evidence="2 3">
    <name type="scientific">Venturia inaequalis</name>
    <name type="common">Apple scab fungus</name>
    <dbReference type="NCBI Taxonomy" id="5025"/>
    <lineage>
        <taxon>Eukaryota</taxon>
        <taxon>Fungi</taxon>
        <taxon>Dikarya</taxon>
        <taxon>Ascomycota</taxon>
        <taxon>Pezizomycotina</taxon>
        <taxon>Dothideomycetes</taxon>
        <taxon>Pleosporomycetidae</taxon>
        <taxon>Venturiales</taxon>
        <taxon>Venturiaceae</taxon>
        <taxon>Venturia</taxon>
    </lineage>
</organism>
<gene>
    <name evidence="2" type="ORF">EG328_011588</name>
</gene>
<evidence type="ECO:0000313" key="2">
    <source>
        <dbReference type="EMBL" id="KAE9963204.1"/>
    </source>
</evidence>
<feature type="region of interest" description="Disordered" evidence="1">
    <location>
        <begin position="96"/>
        <end position="118"/>
    </location>
</feature>
<comment type="caution">
    <text evidence="2">The sequence shown here is derived from an EMBL/GenBank/DDBJ whole genome shotgun (WGS) entry which is preliminary data.</text>
</comment>
<sequence>MAYHVIGDPTPDTKDMEVSYQEDAQDTEVATKHVIKRASPFAITKIQPILFLSKALTPTTARVKIKRRINNAAYELELPDVIKIYNVVSVAQLELAPPGDDPYRRDPYPELGPEEVDDNGIPVYTIEKLLDKRVNSNSIT</sequence>
<evidence type="ECO:0000313" key="3">
    <source>
        <dbReference type="Proteomes" id="UP000447873"/>
    </source>
</evidence>
<proteinExistence type="predicted"/>
<reference evidence="2 3" key="1">
    <citation type="submission" date="2018-12" db="EMBL/GenBank/DDBJ databases">
        <title>Venturia inaequalis Genome Resource.</title>
        <authorList>
            <person name="Lichtner F.J."/>
        </authorList>
    </citation>
    <scope>NUCLEOTIDE SEQUENCE [LARGE SCALE GENOMIC DNA]</scope>
    <source>
        <strain evidence="2 3">120213</strain>
    </source>
</reference>
<evidence type="ECO:0000256" key="1">
    <source>
        <dbReference type="SAM" id="MobiDB-lite"/>
    </source>
</evidence>
<dbReference type="Proteomes" id="UP000447873">
    <property type="component" value="Unassembled WGS sequence"/>
</dbReference>